<evidence type="ECO:0000256" key="1">
    <source>
        <dbReference type="ARBA" id="ARBA00012864"/>
    </source>
</evidence>
<evidence type="ECO:0000313" key="10">
    <source>
        <dbReference type="Proteomes" id="UP000004605"/>
    </source>
</evidence>
<feature type="binding site" evidence="7">
    <location>
        <position position="90"/>
    </location>
    <ligand>
        <name>Fe(3+)</name>
        <dbReference type="ChEBI" id="CHEBI:29034"/>
    </ligand>
</feature>
<feature type="binding site" evidence="7">
    <location>
        <position position="160"/>
    </location>
    <ligand>
        <name>N-formimidoyl-L-glutamate</name>
        <dbReference type="ChEBI" id="CHEBI:58928"/>
    </ligand>
</feature>
<comment type="subcellular location">
    <subcellularLocation>
        <location evidence="7">Cytoplasm</location>
    </subcellularLocation>
</comment>
<feature type="binding site" evidence="7">
    <location>
        <position position="333"/>
    </location>
    <ligand>
        <name>Zn(2+)</name>
        <dbReference type="ChEBI" id="CHEBI:29105"/>
    </ligand>
</feature>
<dbReference type="Pfam" id="PF01979">
    <property type="entry name" value="Amidohydro_1"/>
    <property type="match status" value="1"/>
</dbReference>
<dbReference type="FunFam" id="3.20.20.140:FF:000007">
    <property type="entry name" value="Imidazolonepropionase"/>
    <property type="match status" value="1"/>
</dbReference>
<organism evidence="9 10">
    <name type="scientific">Vibrio ichthyoenteri ATCC 700023</name>
    <dbReference type="NCBI Taxonomy" id="870968"/>
    <lineage>
        <taxon>Bacteria</taxon>
        <taxon>Pseudomonadati</taxon>
        <taxon>Pseudomonadota</taxon>
        <taxon>Gammaproteobacteria</taxon>
        <taxon>Vibrionales</taxon>
        <taxon>Vibrionaceae</taxon>
        <taxon>Vibrio</taxon>
    </lineage>
</organism>
<evidence type="ECO:0000256" key="4">
    <source>
        <dbReference type="ARBA" id="ARBA00022808"/>
    </source>
</evidence>
<dbReference type="CDD" id="cd01296">
    <property type="entry name" value="Imidazolone-5PH"/>
    <property type="match status" value="1"/>
</dbReference>
<feature type="domain" description="Amidohydrolase-related" evidence="8">
    <location>
        <begin position="79"/>
        <end position="400"/>
    </location>
</feature>
<accession>F9S250</accession>
<keyword evidence="6 7" id="KW-0408">Iron</keyword>
<feature type="binding site" evidence="7">
    <location>
        <position position="88"/>
    </location>
    <ligand>
        <name>Zn(2+)</name>
        <dbReference type="ChEBI" id="CHEBI:29105"/>
    </ligand>
</feature>
<dbReference type="GO" id="GO:0008270">
    <property type="term" value="F:zinc ion binding"/>
    <property type="evidence" value="ECO:0007669"/>
    <property type="project" value="UniProtKB-UniRule"/>
</dbReference>
<dbReference type="PANTHER" id="PTHR42752">
    <property type="entry name" value="IMIDAZOLONEPROPIONASE"/>
    <property type="match status" value="1"/>
</dbReference>
<feature type="binding site" evidence="7">
    <location>
        <position position="261"/>
    </location>
    <ligand>
        <name>4-imidazolone-5-propanoate</name>
        <dbReference type="ChEBI" id="CHEBI:77893"/>
    </ligand>
</feature>
<comment type="pathway">
    <text evidence="7">Amino-acid degradation; L-histidine degradation into L-glutamate; N-formimidoyl-L-glutamate from L-histidine: step 3/3.</text>
</comment>
<feature type="binding site" evidence="7">
    <location>
        <position position="258"/>
    </location>
    <ligand>
        <name>Zn(2+)</name>
        <dbReference type="ChEBI" id="CHEBI:29105"/>
    </ligand>
</feature>
<feature type="binding site" evidence="7">
    <location>
        <position position="335"/>
    </location>
    <ligand>
        <name>N-formimidoyl-L-glutamate</name>
        <dbReference type="ChEBI" id="CHEBI:58928"/>
    </ligand>
</feature>
<keyword evidence="5 7" id="KW-0862">Zinc</keyword>
<dbReference type="OrthoDB" id="9776455at2"/>
<reference evidence="9 10" key="1">
    <citation type="journal article" date="2012" name="Int. J. Syst. Evol. Microbiol.">
        <title>Vibrio caribbeanicus sp. nov., isolated from the marine sponge Scleritoderma cyanea.</title>
        <authorList>
            <person name="Hoffmann M."/>
            <person name="Monday S.R."/>
            <person name="Allard M.W."/>
            <person name="Strain E.A."/>
            <person name="Whittaker P."/>
            <person name="Naum M."/>
            <person name="McCarthy P.J."/>
            <person name="Lopez J.V."/>
            <person name="Fischer M."/>
            <person name="Brown E.W."/>
        </authorList>
    </citation>
    <scope>NUCLEOTIDE SEQUENCE [LARGE SCALE GENOMIC DNA]</scope>
    <source>
        <strain evidence="9 10">ATCC 700023</strain>
    </source>
</reference>
<comment type="similarity">
    <text evidence="7">Belongs to the metallo-dependent hydrolases superfamily. HutI family.</text>
</comment>
<feature type="binding site" evidence="7">
    <location>
        <position position="90"/>
    </location>
    <ligand>
        <name>Zn(2+)</name>
        <dbReference type="ChEBI" id="CHEBI:29105"/>
    </ligand>
</feature>
<dbReference type="GO" id="GO:0005737">
    <property type="term" value="C:cytoplasm"/>
    <property type="evidence" value="ECO:0007669"/>
    <property type="project" value="UniProtKB-SubCell"/>
</dbReference>
<name>F9S250_9VIBR</name>
<dbReference type="InterPro" id="IPR005920">
    <property type="entry name" value="HutI"/>
</dbReference>
<feature type="binding site" evidence="7">
    <location>
        <position position="337"/>
    </location>
    <ligand>
        <name>N-formimidoyl-L-glutamate</name>
        <dbReference type="ChEBI" id="CHEBI:58928"/>
    </ligand>
</feature>
<feature type="binding site" evidence="7">
    <location>
        <position position="338"/>
    </location>
    <ligand>
        <name>4-imidazolone-5-propanoate</name>
        <dbReference type="ChEBI" id="CHEBI:77893"/>
    </ligand>
</feature>
<dbReference type="InterPro" id="IPR011059">
    <property type="entry name" value="Metal-dep_hydrolase_composite"/>
</dbReference>
<keyword evidence="10" id="KW-1185">Reference proteome</keyword>
<feature type="binding site" evidence="7">
    <location>
        <position position="88"/>
    </location>
    <ligand>
        <name>Fe(3+)</name>
        <dbReference type="ChEBI" id="CHEBI:29034"/>
    </ligand>
</feature>
<gene>
    <name evidence="7" type="primary">hutI</name>
    <name evidence="9" type="ORF">VII00023_07489</name>
</gene>
<dbReference type="Gene3D" id="2.30.40.10">
    <property type="entry name" value="Urease, subunit C, domain 1"/>
    <property type="match status" value="1"/>
</dbReference>
<dbReference type="EC" id="3.5.2.7" evidence="1 7"/>
<comment type="cofactor">
    <cofactor evidence="7">
        <name>Zn(2+)</name>
        <dbReference type="ChEBI" id="CHEBI:29105"/>
    </cofactor>
    <cofactor evidence="7">
        <name>Fe(3+)</name>
        <dbReference type="ChEBI" id="CHEBI:29034"/>
    </cofactor>
    <text evidence="7">Binds 1 zinc or iron ion per subunit.</text>
</comment>
<evidence type="ECO:0000259" key="8">
    <source>
        <dbReference type="Pfam" id="PF01979"/>
    </source>
</evidence>
<dbReference type="GO" id="GO:0005506">
    <property type="term" value="F:iron ion binding"/>
    <property type="evidence" value="ECO:0007669"/>
    <property type="project" value="UniProtKB-UniRule"/>
</dbReference>
<dbReference type="GO" id="GO:0050480">
    <property type="term" value="F:imidazolonepropionase activity"/>
    <property type="evidence" value="ECO:0007669"/>
    <property type="project" value="UniProtKB-UniRule"/>
</dbReference>
<keyword evidence="4 7" id="KW-0369">Histidine metabolism</keyword>
<feature type="binding site" evidence="7">
    <location>
        <position position="258"/>
    </location>
    <ligand>
        <name>Fe(3+)</name>
        <dbReference type="ChEBI" id="CHEBI:29034"/>
    </ligand>
</feature>
<evidence type="ECO:0000313" key="9">
    <source>
        <dbReference type="EMBL" id="EGU40089.1"/>
    </source>
</evidence>
<dbReference type="GO" id="GO:0019556">
    <property type="term" value="P:L-histidine catabolic process to glutamate and formamide"/>
    <property type="evidence" value="ECO:0007669"/>
    <property type="project" value="UniProtKB-UniRule"/>
</dbReference>
<dbReference type="HAMAP" id="MF_00372">
    <property type="entry name" value="HutI"/>
    <property type="match status" value="1"/>
</dbReference>
<evidence type="ECO:0000256" key="6">
    <source>
        <dbReference type="ARBA" id="ARBA00023004"/>
    </source>
</evidence>
<dbReference type="UniPathway" id="UPA00379">
    <property type="reaction ID" value="UER00551"/>
</dbReference>
<sequence length="423" mass="45722">MDKQSGKHCCQKGLNATSLQCDYDVVLLNARIVSMQPNLGGYTISHNTCLYLRDGKIAAVSPTPLATSARQQIDCQGRLVTPGFIDCHTHLIYAGNRADEFEMRLNGIPYQTIAQQGGGILATVAATRQASENELIELALPRLDGLINSGVTTVEVKSGYGLTLNDELKMLRAAKRLEDHRAIRVCPTLLAAHCVPTEFKHTPERYVDLICQEIIPAVAELGLATSVDVFCESIGFNLAQTERIFSAATQYHLAIKGHTEQLTNLGGSALTAKFAGLSADHIEYLDESGVQALARSGTVATLLPGAFYFLNDTQKPPVALLRQYGVPIALATDLNPGTSPFADLTMMMNMGCTLFGLTPEEALRGVTQFAAQALGLSQSRGQLQVGYDADIAIWNVEHPAEFSYLQGVQRLHARLIKGAICYA</sequence>
<proteinExistence type="inferred from homology"/>
<evidence type="ECO:0000256" key="3">
    <source>
        <dbReference type="ARBA" id="ARBA00022801"/>
    </source>
</evidence>
<dbReference type="GO" id="GO:0019557">
    <property type="term" value="P:L-histidine catabolic process to glutamate and formate"/>
    <property type="evidence" value="ECO:0007669"/>
    <property type="project" value="UniProtKB-UniPathway"/>
</dbReference>
<comment type="caution">
    <text evidence="9">The sequence shown here is derived from an EMBL/GenBank/DDBJ whole genome shotgun (WGS) entry which is preliminary data.</text>
</comment>
<dbReference type="Proteomes" id="UP000004605">
    <property type="component" value="Unassembled WGS sequence"/>
</dbReference>
<protein>
    <recommendedName>
        <fullName evidence="1 7">Imidazolonepropionase</fullName>
        <ecNumber evidence="1 7">3.5.2.7</ecNumber>
    </recommendedName>
    <alternativeName>
        <fullName evidence="7">Imidazolone-5-propionate hydrolase</fullName>
    </alternativeName>
</protein>
<dbReference type="SUPFAM" id="SSF51556">
    <property type="entry name" value="Metallo-dependent hydrolases"/>
    <property type="match status" value="1"/>
</dbReference>
<dbReference type="Gene3D" id="3.20.20.140">
    <property type="entry name" value="Metal-dependent hydrolases"/>
    <property type="match status" value="1"/>
</dbReference>
<evidence type="ECO:0000256" key="2">
    <source>
        <dbReference type="ARBA" id="ARBA00022723"/>
    </source>
</evidence>
<feature type="binding site" evidence="7">
    <location>
        <position position="333"/>
    </location>
    <ligand>
        <name>Fe(3+)</name>
        <dbReference type="ChEBI" id="CHEBI:29034"/>
    </ligand>
</feature>
<keyword evidence="7" id="KW-0963">Cytoplasm</keyword>
<feature type="binding site" evidence="7">
    <location>
        <position position="193"/>
    </location>
    <ligand>
        <name>4-imidazolone-5-propanoate</name>
        <dbReference type="ChEBI" id="CHEBI:77893"/>
    </ligand>
</feature>
<dbReference type="SUPFAM" id="SSF51338">
    <property type="entry name" value="Composite domain of metallo-dependent hydrolases"/>
    <property type="match status" value="1"/>
</dbReference>
<dbReference type="NCBIfam" id="TIGR01224">
    <property type="entry name" value="hutI"/>
    <property type="match status" value="1"/>
</dbReference>
<keyword evidence="2 7" id="KW-0479">Metal-binding</keyword>
<dbReference type="AlphaFoldDB" id="F9S250"/>
<dbReference type="InterPro" id="IPR032466">
    <property type="entry name" value="Metal_Hydrolase"/>
</dbReference>
<dbReference type="PANTHER" id="PTHR42752:SF1">
    <property type="entry name" value="IMIDAZOLONEPROPIONASE-RELATED"/>
    <property type="match status" value="1"/>
</dbReference>
<evidence type="ECO:0000256" key="5">
    <source>
        <dbReference type="ARBA" id="ARBA00022833"/>
    </source>
</evidence>
<comment type="function">
    <text evidence="7">Catalyzes the hydrolytic cleavage of the carbon-nitrogen bond in imidazolone-5-propanoate to yield N-formimidoyl-L-glutamate. It is the third step in the universal histidine degradation pathway.</text>
</comment>
<feature type="binding site" evidence="7">
    <location>
        <position position="97"/>
    </location>
    <ligand>
        <name>4-imidazolone-5-propanoate</name>
        <dbReference type="ChEBI" id="CHEBI:77893"/>
    </ligand>
</feature>
<keyword evidence="3 7" id="KW-0378">Hydrolase</keyword>
<dbReference type="EMBL" id="AFWF01000137">
    <property type="protein sequence ID" value="EGU40089.1"/>
    <property type="molecule type" value="Genomic_DNA"/>
</dbReference>
<evidence type="ECO:0000256" key="7">
    <source>
        <dbReference type="HAMAP-Rule" id="MF_00372"/>
    </source>
</evidence>
<feature type="binding site" evidence="7">
    <location>
        <position position="160"/>
    </location>
    <ligand>
        <name>4-imidazolone-5-propanoate</name>
        <dbReference type="ChEBI" id="CHEBI:77893"/>
    </ligand>
</feature>
<comment type="catalytic activity">
    <reaction evidence="7">
        <text>4-imidazolone-5-propanoate + H2O = N-formimidoyl-L-glutamate</text>
        <dbReference type="Rhea" id="RHEA:23660"/>
        <dbReference type="ChEBI" id="CHEBI:15377"/>
        <dbReference type="ChEBI" id="CHEBI:58928"/>
        <dbReference type="ChEBI" id="CHEBI:77893"/>
        <dbReference type="EC" id="3.5.2.7"/>
    </reaction>
</comment>
<dbReference type="InterPro" id="IPR006680">
    <property type="entry name" value="Amidohydro-rel"/>
</dbReference>